<dbReference type="PANTHER" id="PTHR46552:SF1">
    <property type="entry name" value="NADH-UBIQUINONE OXIDOREDUCTASE CHAIN 2"/>
    <property type="match status" value="1"/>
</dbReference>
<geneLocation type="mitochondrion" evidence="20"/>
<dbReference type="GO" id="GO:0008137">
    <property type="term" value="F:NADH dehydrogenase (ubiquinone) activity"/>
    <property type="evidence" value="ECO:0007669"/>
    <property type="project" value="UniProtKB-EC"/>
</dbReference>
<evidence type="ECO:0000256" key="1">
    <source>
        <dbReference type="ARBA" id="ARBA00003257"/>
    </source>
</evidence>
<keyword evidence="16 18" id="KW-0472">Membrane</keyword>
<comment type="function">
    <text evidence="1">Core subunit of the mitochondrial membrane respiratory chain NADH dehydrogenase (Complex I) that is believed to belong to the minimal assembly required for catalysis. Complex I functions in the transfer of electrons from NADH to the respiratory chain. The immediate electron acceptor for the enzyme is believed to be ubiquinone.</text>
</comment>
<feature type="transmembrane region" description="Helical" evidence="18">
    <location>
        <begin position="53"/>
        <end position="74"/>
    </location>
</feature>
<dbReference type="InterPro" id="IPR003917">
    <property type="entry name" value="NADH_UbQ_OxRdtase_chain2"/>
</dbReference>
<evidence type="ECO:0000256" key="16">
    <source>
        <dbReference type="ARBA" id="ARBA00023136"/>
    </source>
</evidence>
<organism evidence="20">
    <name type="scientific">Malachiinae sp. GENSP01</name>
    <dbReference type="NCBI Taxonomy" id="1205562"/>
    <lineage>
        <taxon>Eukaryota</taxon>
        <taxon>Metazoa</taxon>
        <taxon>Ecdysozoa</taxon>
        <taxon>Arthropoda</taxon>
        <taxon>Hexapoda</taxon>
        <taxon>Insecta</taxon>
        <taxon>Pterygota</taxon>
        <taxon>Neoptera</taxon>
        <taxon>Endopterygota</taxon>
        <taxon>Coleoptera</taxon>
        <taxon>Polyphaga</taxon>
        <taxon>Cucujiformia</taxon>
        <taxon>Melyridae</taxon>
        <taxon>Malachiinae</taxon>
    </lineage>
</organism>
<comment type="subcellular location">
    <subcellularLocation>
        <location evidence="2 18">Mitochondrion inner membrane</location>
        <topology evidence="2 18">Multi-pass membrane protein</topology>
    </subcellularLocation>
</comment>
<evidence type="ECO:0000256" key="13">
    <source>
        <dbReference type="ARBA" id="ARBA00023027"/>
    </source>
</evidence>
<comment type="catalytic activity">
    <reaction evidence="17 18">
        <text>a ubiquinone + NADH + 5 H(+)(in) = a ubiquinol + NAD(+) + 4 H(+)(out)</text>
        <dbReference type="Rhea" id="RHEA:29091"/>
        <dbReference type="Rhea" id="RHEA-COMP:9565"/>
        <dbReference type="Rhea" id="RHEA-COMP:9566"/>
        <dbReference type="ChEBI" id="CHEBI:15378"/>
        <dbReference type="ChEBI" id="CHEBI:16389"/>
        <dbReference type="ChEBI" id="CHEBI:17976"/>
        <dbReference type="ChEBI" id="CHEBI:57540"/>
        <dbReference type="ChEBI" id="CHEBI:57945"/>
        <dbReference type="EC" id="7.1.1.2"/>
    </reaction>
</comment>
<evidence type="ECO:0000256" key="8">
    <source>
        <dbReference type="ARBA" id="ARBA00022692"/>
    </source>
</evidence>
<evidence type="ECO:0000256" key="11">
    <source>
        <dbReference type="ARBA" id="ARBA00022982"/>
    </source>
</evidence>
<dbReference type="Pfam" id="PF00361">
    <property type="entry name" value="Proton_antipo_M"/>
    <property type="match status" value="1"/>
</dbReference>
<gene>
    <name evidence="20" type="primary">nad2</name>
</gene>
<evidence type="ECO:0000256" key="15">
    <source>
        <dbReference type="ARBA" id="ARBA00023128"/>
    </source>
</evidence>
<keyword evidence="14 18" id="KW-0830">Ubiquinone</keyword>
<keyword evidence="15 18" id="KW-0496">Mitochondrion</keyword>
<evidence type="ECO:0000256" key="2">
    <source>
        <dbReference type="ARBA" id="ARBA00004448"/>
    </source>
</evidence>
<proteinExistence type="inferred from homology"/>
<keyword evidence="11 18" id="KW-0249">Electron transport</keyword>
<accession>A0A0S2MQI0</accession>
<evidence type="ECO:0000256" key="14">
    <source>
        <dbReference type="ARBA" id="ARBA00023075"/>
    </source>
</evidence>
<feature type="transmembrane region" description="Helical" evidence="18">
    <location>
        <begin position="86"/>
        <end position="107"/>
    </location>
</feature>
<evidence type="ECO:0000256" key="12">
    <source>
        <dbReference type="ARBA" id="ARBA00022989"/>
    </source>
</evidence>
<feature type="transmembrane region" description="Helical" evidence="18">
    <location>
        <begin position="193"/>
        <end position="216"/>
    </location>
</feature>
<evidence type="ECO:0000256" key="10">
    <source>
        <dbReference type="ARBA" id="ARBA00022967"/>
    </source>
</evidence>
<evidence type="ECO:0000256" key="17">
    <source>
        <dbReference type="ARBA" id="ARBA00049551"/>
    </source>
</evidence>
<dbReference type="GO" id="GO:0006120">
    <property type="term" value="P:mitochondrial electron transport, NADH to ubiquinone"/>
    <property type="evidence" value="ECO:0007669"/>
    <property type="project" value="InterPro"/>
</dbReference>
<keyword evidence="8 18" id="KW-0812">Transmembrane</keyword>
<dbReference type="EMBL" id="JX412799">
    <property type="protein sequence ID" value="ALO76977.1"/>
    <property type="molecule type" value="Genomic_DNA"/>
</dbReference>
<feature type="transmembrane region" description="Helical" evidence="18">
    <location>
        <begin position="304"/>
        <end position="324"/>
    </location>
</feature>
<evidence type="ECO:0000313" key="20">
    <source>
        <dbReference type="EMBL" id="ALO76977.1"/>
    </source>
</evidence>
<dbReference type="InterPro" id="IPR050175">
    <property type="entry name" value="Complex_I_Subunit_2"/>
</dbReference>
<evidence type="ECO:0000256" key="7">
    <source>
        <dbReference type="ARBA" id="ARBA00022660"/>
    </source>
</evidence>
<dbReference type="AlphaFoldDB" id="A0A0S2MQI0"/>
<dbReference type="GO" id="GO:0005743">
    <property type="term" value="C:mitochondrial inner membrane"/>
    <property type="evidence" value="ECO:0007669"/>
    <property type="project" value="UniProtKB-SubCell"/>
</dbReference>
<keyword evidence="7 18" id="KW-0679">Respiratory chain</keyword>
<dbReference type="PANTHER" id="PTHR46552">
    <property type="entry name" value="NADH-UBIQUINONE OXIDOREDUCTASE CHAIN 2"/>
    <property type="match status" value="1"/>
</dbReference>
<feature type="transmembrane region" description="Helical" evidence="18">
    <location>
        <begin position="263"/>
        <end position="284"/>
    </location>
</feature>
<dbReference type="EC" id="7.1.1.2" evidence="4 18"/>
<keyword evidence="6" id="KW-0813">Transport</keyword>
<keyword evidence="10 18" id="KW-1278">Translocase</keyword>
<keyword evidence="9 18" id="KW-0999">Mitochondrion inner membrane</keyword>
<evidence type="ECO:0000256" key="5">
    <source>
        <dbReference type="ARBA" id="ARBA00021008"/>
    </source>
</evidence>
<keyword evidence="12 18" id="KW-1133">Transmembrane helix</keyword>
<feature type="transmembrane region" description="Helical" evidence="18">
    <location>
        <begin position="168"/>
        <end position="187"/>
    </location>
</feature>
<comment type="function">
    <text evidence="18">Core subunit of the mitochondrial membrane respiratory chain NADH dehydrogenase (Complex I) which catalyzes electron transfer from NADH through the respiratory chain, using ubiquinone as an electron acceptor. Essential for the catalytic activity and assembly of complex I.</text>
</comment>
<comment type="similarity">
    <text evidence="3 18">Belongs to the complex I subunit 2 family.</text>
</comment>
<dbReference type="PRINTS" id="PR01436">
    <property type="entry name" value="NADHDHGNASE2"/>
</dbReference>
<feature type="transmembrane region" description="Helical" evidence="18">
    <location>
        <begin position="140"/>
        <end position="161"/>
    </location>
</feature>
<reference evidence="20" key="1">
    <citation type="submission" date="2012-06" db="EMBL/GenBank/DDBJ databases">
        <title>Mitogenomics of the Coleoptera under dense taxon sampling.</title>
        <authorList>
            <person name="Timmermans M.J.T.N."/>
            <person name="Lim J."/>
            <person name="Dodsworth S."/>
            <person name="Haran J."/>
            <person name="Ahrens D."/>
            <person name="Bocak L."/>
            <person name="London A."/>
            <person name="Culverwell L."/>
            <person name="Vogler A.P."/>
        </authorList>
    </citation>
    <scope>NUCLEOTIDE SEQUENCE</scope>
</reference>
<evidence type="ECO:0000256" key="18">
    <source>
        <dbReference type="RuleBase" id="RU003403"/>
    </source>
</evidence>
<feature type="transmembrane region" description="Helical" evidence="18">
    <location>
        <begin position="228"/>
        <end position="251"/>
    </location>
</feature>
<evidence type="ECO:0000259" key="19">
    <source>
        <dbReference type="Pfam" id="PF00361"/>
    </source>
</evidence>
<name>A0A0S2MQI0_9CUCU</name>
<dbReference type="InterPro" id="IPR001750">
    <property type="entry name" value="ND/Mrp_TM"/>
</dbReference>
<sequence>MFYKFLFFNCLIFSTLVSISSFSWMGMWMGLEINLLSIIPLMVSNNKYSSESAIKYFVTQALASTLILFSIILLIQKMNFNVEKFYMLLINTALLIKMGAAPFHFWFPEIMDGLSWNNNLILLTWQKIAPMILLMYNIKISFFFILIILSCMIISAFMGLNQISLRKILTYSSINNIGWMIPLILYSQLIWTIYFMIYTLITINIVIIFSYYNIFYINQMLIMMNNDFYIKIMMFFNMLNLGGIPPFMGFYSKWLTINLMTKMNFYFIITIMILLTLVVLYYYLRLMFSTMTMSHLMMKKNFLYKNKILMINMIILLMSPILFIM</sequence>
<evidence type="ECO:0000256" key="3">
    <source>
        <dbReference type="ARBA" id="ARBA00007012"/>
    </source>
</evidence>
<keyword evidence="13 18" id="KW-0520">NAD</keyword>
<evidence type="ECO:0000256" key="6">
    <source>
        <dbReference type="ARBA" id="ARBA00022448"/>
    </source>
</evidence>
<protein>
    <recommendedName>
        <fullName evidence="5 18">NADH-ubiquinone oxidoreductase chain 2</fullName>
        <ecNumber evidence="4 18">7.1.1.2</ecNumber>
    </recommendedName>
</protein>
<feature type="transmembrane region" description="Helical" evidence="18">
    <location>
        <begin position="7"/>
        <end position="33"/>
    </location>
</feature>
<evidence type="ECO:0000256" key="9">
    <source>
        <dbReference type="ARBA" id="ARBA00022792"/>
    </source>
</evidence>
<evidence type="ECO:0000256" key="4">
    <source>
        <dbReference type="ARBA" id="ARBA00012944"/>
    </source>
</evidence>
<feature type="domain" description="NADH:quinone oxidoreductase/Mrp antiporter transmembrane" evidence="19">
    <location>
        <begin position="23"/>
        <end position="276"/>
    </location>
</feature>